<sequence>MNVRYQQSTPWDFNPLSCAEEGEEEEEEEEEEEDDDDDDDNEALRVC</sequence>
<accession>A0A0V1BAM5</accession>
<reference evidence="2 3" key="1">
    <citation type="submission" date="2015-01" db="EMBL/GenBank/DDBJ databases">
        <title>Evolution of Trichinella species and genotypes.</title>
        <authorList>
            <person name="Korhonen P.K."/>
            <person name="Edoardo P."/>
            <person name="Giuseppe L.R."/>
            <person name="Gasser R.B."/>
        </authorList>
    </citation>
    <scope>NUCLEOTIDE SEQUENCE [LARGE SCALE GENOMIC DNA]</scope>
    <source>
        <strain evidence="2">ISS3</strain>
    </source>
</reference>
<dbReference type="EMBL" id="JYDH01000074">
    <property type="protein sequence ID" value="KRY33983.1"/>
    <property type="molecule type" value="Genomic_DNA"/>
</dbReference>
<gene>
    <name evidence="2" type="ORF">T01_2554</name>
</gene>
<evidence type="ECO:0000313" key="2">
    <source>
        <dbReference type="EMBL" id="KRY33983.1"/>
    </source>
</evidence>
<dbReference type="Proteomes" id="UP000054776">
    <property type="component" value="Unassembled WGS sequence"/>
</dbReference>
<evidence type="ECO:0000256" key="1">
    <source>
        <dbReference type="SAM" id="MobiDB-lite"/>
    </source>
</evidence>
<dbReference type="InParanoid" id="A0A0V1BAM5"/>
<dbReference type="AlphaFoldDB" id="A0A0V1BAM5"/>
<comment type="caution">
    <text evidence="2">The sequence shown here is derived from an EMBL/GenBank/DDBJ whole genome shotgun (WGS) entry which is preliminary data.</text>
</comment>
<keyword evidence="3" id="KW-1185">Reference proteome</keyword>
<name>A0A0V1BAM5_TRISP</name>
<proteinExistence type="predicted"/>
<feature type="compositionally biased region" description="Acidic residues" evidence="1">
    <location>
        <begin position="20"/>
        <end position="41"/>
    </location>
</feature>
<feature type="compositionally biased region" description="Polar residues" evidence="1">
    <location>
        <begin position="1"/>
        <end position="11"/>
    </location>
</feature>
<feature type="region of interest" description="Disordered" evidence="1">
    <location>
        <begin position="1"/>
        <end position="47"/>
    </location>
</feature>
<protein>
    <submittedName>
        <fullName evidence="2">Uncharacterized protein</fullName>
    </submittedName>
</protein>
<evidence type="ECO:0000313" key="3">
    <source>
        <dbReference type="Proteomes" id="UP000054776"/>
    </source>
</evidence>
<organism evidence="2 3">
    <name type="scientific">Trichinella spiralis</name>
    <name type="common">Trichina worm</name>
    <dbReference type="NCBI Taxonomy" id="6334"/>
    <lineage>
        <taxon>Eukaryota</taxon>
        <taxon>Metazoa</taxon>
        <taxon>Ecdysozoa</taxon>
        <taxon>Nematoda</taxon>
        <taxon>Enoplea</taxon>
        <taxon>Dorylaimia</taxon>
        <taxon>Trichinellida</taxon>
        <taxon>Trichinellidae</taxon>
        <taxon>Trichinella</taxon>
    </lineage>
</organism>